<evidence type="ECO:0000256" key="2">
    <source>
        <dbReference type="ARBA" id="ARBA00022679"/>
    </source>
</evidence>
<evidence type="ECO:0000256" key="6">
    <source>
        <dbReference type="ARBA" id="ARBA00048568"/>
    </source>
</evidence>
<keyword evidence="10" id="KW-1185">Reference proteome</keyword>
<feature type="domain" description="SET" evidence="7">
    <location>
        <begin position="466"/>
        <end position="587"/>
    </location>
</feature>
<dbReference type="GO" id="GO:0005634">
    <property type="term" value="C:nucleus"/>
    <property type="evidence" value="ECO:0007669"/>
    <property type="project" value="TreeGrafter"/>
</dbReference>
<sequence>MDPELIQILRTILEKYKKFKDTERYYLIYLNTPTKNDLQLPEYKISQIPQVNYEIEIPESVVKPFTTNFVRTPINIAAKEKENLDFLPYDEINNKVYYSPDLEVFKTTPFNQHVHRSEFVLNTQFYEYMILSLIKSYPLTQDWIHVSNTIADDLNKSRRLMMSIFTSVINKYFNNTENELKKQEFKDNFCQMCMRYACATHFYDDKVEYDSDNQDIEENNIREQYKDDTILTIDPDNWKTIWWSNQKNVLKTGRWFNGYKCFDPILCFKTTININKPIKPIQKQIIKKLLKMGLSNPCAISLFIELECKSTAPYIQKYTEKYVPPTPPIPLPKKVFYTSIFDYKNYIINVIETHCKCKGECTIKGKCPCLIGETVNGKVVARRCCEKYCICSTDCKQRFLGCSCKYGRCDSRTCVCKANLRECDPELCIFCHSAFTLAKKPIKAITTKKKERFLCRNMKNQLRFIKKTAISESGIRNAGMGLYVLENCDKGDYITEYTGELIREAESERRAATYDYKHHSYIFSLSPDIRWSIDSTNFGSKMRYVNHRSHQEQNTYAQVWSIEGQLKILLFAQEKISSGQELFFDYGYDSKEIKYEWLQEYERRFKNKKPKI</sequence>
<evidence type="ECO:0000259" key="8">
    <source>
        <dbReference type="PROSITE" id="PS51633"/>
    </source>
</evidence>
<dbReference type="Pfam" id="PF00856">
    <property type="entry name" value="SET"/>
    <property type="match status" value="1"/>
</dbReference>
<evidence type="ECO:0000256" key="4">
    <source>
        <dbReference type="ARBA" id="ARBA00023015"/>
    </source>
</evidence>
<keyword evidence="5" id="KW-0804">Transcription</keyword>
<evidence type="ECO:0008006" key="11">
    <source>
        <dbReference type="Google" id="ProtNLM"/>
    </source>
</evidence>
<dbReference type="InterPro" id="IPR045318">
    <property type="entry name" value="EZH1/2-like"/>
</dbReference>
<evidence type="ECO:0000256" key="1">
    <source>
        <dbReference type="ARBA" id="ARBA00022603"/>
    </source>
</evidence>
<proteinExistence type="predicted"/>
<dbReference type="InterPro" id="IPR026489">
    <property type="entry name" value="CXC_dom"/>
</dbReference>
<dbReference type="GO" id="GO:0031507">
    <property type="term" value="P:heterochromatin formation"/>
    <property type="evidence" value="ECO:0007669"/>
    <property type="project" value="TreeGrafter"/>
</dbReference>
<evidence type="ECO:0000313" key="10">
    <source>
        <dbReference type="Proteomes" id="UP000187209"/>
    </source>
</evidence>
<keyword evidence="1" id="KW-0489">Methyltransferase</keyword>
<dbReference type="AlphaFoldDB" id="A0A1R2CGK5"/>
<keyword evidence="2" id="KW-0808">Transferase</keyword>
<gene>
    <name evidence="9" type="ORF">SteCoe_9978</name>
</gene>
<dbReference type="InterPro" id="IPR001214">
    <property type="entry name" value="SET_dom"/>
</dbReference>
<dbReference type="Proteomes" id="UP000187209">
    <property type="component" value="Unassembled WGS sequence"/>
</dbReference>
<dbReference type="GO" id="GO:0140951">
    <property type="term" value="F:histone H3K27 trimethyltransferase activity"/>
    <property type="evidence" value="ECO:0007669"/>
    <property type="project" value="UniProtKB-EC"/>
</dbReference>
<evidence type="ECO:0000256" key="5">
    <source>
        <dbReference type="ARBA" id="ARBA00023163"/>
    </source>
</evidence>
<comment type="caution">
    <text evidence="9">The sequence shown here is derived from an EMBL/GenBank/DDBJ whole genome shotgun (WGS) entry which is preliminary data.</text>
</comment>
<dbReference type="PANTHER" id="PTHR45747:SF4">
    <property type="entry name" value="HISTONE-LYSINE N-METHYLTRANSFERASE E(Z)"/>
    <property type="match status" value="1"/>
</dbReference>
<evidence type="ECO:0000256" key="3">
    <source>
        <dbReference type="ARBA" id="ARBA00022691"/>
    </source>
</evidence>
<dbReference type="Gene3D" id="2.170.270.10">
    <property type="entry name" value="SET domain"/>
    <property type="match status" value="1"/>
</dbReference>
<reference evidence="9 10" key="1">
    <citation type="submission" date="2016-11" db="EMBL/GenBank/DDBJ databases">
        <title>The macronuclear genome of Stentor coeruleus: a giant cell with tiny introns.</title>
        <authorList>
            <person name="Slabodnick M."/>
            <person name="Ruby J.G."/>
            <person name="Reiff S.B."/>
            <person name="Swart E.C."/>
            <person name="Gosai S."/>
            <person name="Prabakaran S."/>
            <person name="Witkowska E."/>
            <person name="Larue G.E."/>
            <person name="Fisher S."/>
            <person name="Freeman R.M."/>
            <person name="Gunawardena J."/>
            <person name="Chu W."/>
            <person name="Stover N.A."/>
            <person name="Gregory B.D."/>
            <person name="Nowacki M."/>
            <person name="Derisi J."/>
            <person name="Roy S.W."/>
            <person name="Marshall W.F."/>
            <person name="Sood P."/>
        </authorList>
    </citation>
    <scope>NUCLEOTIDE SEQUENCE [LARGE SCALE GENOMIC DNA]</scope>
    <source>
        <strain evidence="9">WM001</strain>
    </source>
</reference>
<dbReference type="GO" id="GO:0032259">
    <property type="term" value="P:methylation"/>
    <property type="evidence" value="ECO:0007669"/>
    <property type="project" value="UniProtKB-KW"/>
</dbReference>
<organism evidence="9 10">
    <name type="scientific">Stentor coeruleus</name>
    <dbReference type="NCBI Taxonomy" id="5963"/>
    <lineage>
        <taxon>Eukaryota</taxon>
        <taxon>Sar</taxon>
        <taxon>Alveolata</taxon>
        <taxon>Ciliophora</taxon>
        <taxon>Postciliodesmatophora</taxon>
        <taxon>Heterotrichea</taxon>
        <taxon>Heterotrichida</taxon>
        <taxon>Stentoridae</taxon>
        <taxon>Stentor</taxon>
    </lineage>
</organism>
<evidence type="ECO:0000313" key="9">
    <source>
        <dbReference type="EMBL" id="OMJ88159.1"/>
    </source>
</evidence>
<dbReference type="PROSITE" id="PS50280">
    <property type="entry name" value="SET"/>
    <property type="match status" value="1"/>
</dbReference>
<dbReference type="EMBL" id="MPUH01000158">
    <property type="protein sequence ID" value="OMJ88159.1"/>
    <property type="molecule type" value="Genomic_DNA"/>
</dbReference>
<dbReference type="SUPFAM" id="SSF82199">
    <property type="entry name" value="SET domain"/>
    <property type="match status" value="1"/>
</dbReference>
<accession>A0A1R2CGK5</accession>
<dbReference type="InterPro" id="IPR046341">
    <property type="entry name" value="SET_dom_sf"/>
</dbReference>
<feature type="domain" description="CXC" evidence="8">
    <location>
        <begin position="337"/>
        <end position="448"/>
    </location>
</feature>
<comment type="catalytic activity">
    <reaction evidence="6">
        <text>L-lysyl(27)-[histone H3] + 3 S-adenosyl-L-methionine = N(6),N(6),N(6)-trimethyl-L-lysyl(27)-[histone H3] + 3 S-adenosyl-L-homocysteine + 3 H(+)</text>
        <dbReference type="Rhea" id="RHEA:60292"/>
        <dbReference type="Rhea" id="RHEA-COMP:15535"/>
        <dbReference type="Rhea" id="RHEA-COMP:15548"/>
        <dbReference type="ChEBI" id="CHEBI:15378"/>
        <dbReference type="ChEBI" id="CHEBI:29969"/>
        <dbReference type="ChEBI" id="CHEBI:57856"/>
        <dbReference type="ChEBI" id="CHEBI:59789"/>
        <dbReference type="ChEBI" id="CHEBI:61961"/>
        <dbReference type="EC" id="2.1.1.356"/>
    </reaction>
</comment>
<dbReference type="InterPro" id="IPR041355">
    <property type="entry name" value="Pre-SET_CXC"/>
</dbReference>
<keyword evidence="3" id="KW-0949">S-adenosyl-L-methionine</keyword>
<evidence type="ECO:0000259" key="7">
    <source>
        <dbReference type="PROSITE" id="PS50280"/>
    </source>
</evidence>
<dbReference type="PROSITE" id="PS51633">
    <property type="entry name" value="CXC"/>
    <property type="match status" value="1"/>
</dbReference>
<dbReference type="PANTHER" id="PTHR45747">
    <property type="entry name" value="HISTONE-LYSINE N-METHYLTRANSFERASE E(Z)"/>
    <property type="match status" value="1"/>
</dbReference>
<name>A0A1R2CGK5_9CILI</name>
<dbReference type="Pfam" id="PF18264">
    <property type="entry name" value="preSET_CXC"/>
    <property type="match status" value="1"/>
</dbReference>
<dbReference type="GO" id="GO:0003682">
    <property type="term" value="F:chromatin binding"/>
    <property type="evidence" value="ECO:0007669"/>
    <property type="project" value="TreeGrafter"/>
</dbReference>
<protein>
    <recommendedName>
        <fullName evidence="11">SET domain-containing protein</fullName>
    </recommendedName>
</protein>
<dbReference type="OrthoDB" id="6141102at2759"/>
<dbReference type="SMART" id="SM00317">
    <property type="entry name" value="SET"/>
    <property type="match status" value="1"/>
</dbReference>
<keyword evidence="4" id="KW-0805">Transcription regulation</keyword>